<feature type="compositionally biased region" description="Pro residues" evidence="1">
    <location>
        <begin position="924"/>
        <end position="933"/>
    </location>
</feature>
<feature type="compositionally biased region" description="Acidic residues" evidence="1">
    <location>
        <begin position="425"/>
        <end position="442"/>
    </location>
</feature>
<feature type="region of interest" description="Disordered" evidence="1">
    <location>
        <begin position="671"/>
        <end position="898"/>
    </location>
</feature>
<feature type="compositionally biased region" description="Low complexity" evidence="1">
    <location>
        <begin position="1276"/>
        <end position="1289"/>
    </location>
</feature>
<gene>
    <name evidence="2" type="ORF">M413DRAFT_22215</name>
</gene>
<feature type="compositionally biased region" description="Basic and acidic residues" evidence="1">
    <location>
        <begin position="611"/>
        <end position="622"/>
    </location>
</feature>
<feature type="compositionally biased region" description="Low complexity" evidence="1">
    <location>
        <begin position="65"/>
        <end position="74"/>
    </location>
</feature>
<feature type="compositionally biased region" description="Polar residues" evidence="1">
    <location>
        <begin position="1026"/>
        <end position="1042"/>
    </location>
</feature>
<dbReference type="Proteomes" id="UP000053424">
    <property type="component" value="Unassembled WGS sequence"/>
</dbReference>
<name>A0A0C3CFQ1_HEBCY</name>
<accession>A0A0C3CFQ1</accession>
<feature type="region of interest" description="Disordered" evidence="1">
    <location>
        <begin position="530"/>
        <end position="565"/>
    </location>
</feature>
<dbReference type="STRING" id="686832.A0A0C3CFQ1"/>
<feature type="compositionally biased region" description="Polar residues" evidence="1">
    <location>
        <begin position="1226"/>
        <end position="1236"/>
    </location>
</feature>
<feature type="region of interest" description="Disordered" evidence="1">
    <location>
        <begin position="915"/>
        <end position="1303"/>
    </location>
</feature>
<feature type="compositionally biased region" description="Polar residues" evidence="1">
    <location>
        <begin position="1263"/>
        <end position="1272"/>
    </location>
</feature>
<feature type="compositionally biased region" description="Low complexity" evidence="1">
    <location>
        <begin position="278"/>
        <end position="291"/>
    </location>
</feature>
<feature type="compositionally biased region" description="Low complexity" evidence="1">
    <location>
        <begin position="298"/>
        <end position="311"/>
    </location>
</feature>
<feature type="region of interest" description="Disordered" evidence="1">
    <location>
        <begin position="611"/>
        <end position="651"/>
    </location>
</feature>
<organism evidence="2 3">
    <name type="scientific">Hebeloma cylindrosporum</name>
    <dbReference type="NCBI Taxonomy" id="76867"/>
    <lineage>
        <taxon>Eukaryota</taxon>
        <taxon>Fungi</taxon>
        <taxon>Dikarya</taxon>
        <taxon>Basidiomycota</taxon>
        <taxon>Agaricomycotina</taxon>
        <taxon>Agaricomycetes</taxon>
        <taxon>Agaricomycetidae</taxon>
        <taxon>Agaricales</taxon>
        <taxon>Agaricineae</taxon>
        <taxon>Hymenogastraceae</taxon>
        <taxon>Hebeloma</taxon>
    </lineage>
</organism>
<feature type="region of interest" description="Disordered" evidence="1">
    <location>
        <begin position="59"/>
        <end position="95"/>
    </location>
</feature>
<feature type="compositionally biased region" description="Low complexity" evidence="1">
    <location>
        <begin position="220"/>
        <end position="235"/>
    </location>
</feature>
<feature type="compositionally biased region" description="Acidic residues" evidence="1">
    <location>
        <begin position="627"/>
        <end position="644"/>
    </location>
</feature>
<reference evidence="3" key="2">
    <citation type="submission" date="2015-01" db="EMBL/GenBank/DDBJ databases">
        <title>Evolutionary Origins and Diversification of the Mycorrhizal Mutualists.</title>
        <authorList>
            <consortium name="DOE Joint Genome Institute"/>
            <consortium name="Mycorrhizal Genomics Consortium"/>
            <person name="Kohler A."/>
            <person name="Kuo A."/>
            <person name="Nagy L.G."/>
            <person name="Floudas D."/>
            <person name="Copeland A."/>
            <person name="Barry K.W."/>
            <person name="Cichocki N."/>
            <person name="Veneault-Fourrey C."/>
            <person name="LaButti K."/>
            <person name="Lindquist E.A."/>
            <person name="Lipzen A."/>
            <person name="Lundell T."/>
            <person name="Morin E."/>
            <person name="Murat C."/>
            <person name="Riley R."/>
            <person name="Ohm R."/>
            <person name="Sun H."/>
            <person name="Tunlid A."/>
            <person name="Henrissat B."/>
            <person name="Grigoriev I.V."/>
            <person name="Hibbett D.S."/>
            <person name="Martin F."/>
        </authorList>
    </citation>
    <scope>NUCLEOTIDE SEQUENCE [LARGE SCALE GENOMIC DNA]</scope>
    <source>
        <strain evidence="3">h7</strain>
    </source>
</reference>
<feature type="compositionally biased region" description="Low complexity" evidence="1">
    <location>
        <begin position="82"/>
        <end position="91"/>
    </location>
</feature>
<feature type="compositionally biased region" description="Basic and acidic residues" evidence="1">
    <location>
        <begin position="114"/>
        <end position="123"/>
    </location>
</feature>
<feature type="region of interest" description="Disordered" evidence="1">
    <location>
        <begin position="111"/>
        <end position="137"/>
    </location>
</feature>
<feature type="compositionally biased region" description="Pro residues" evidence="1">
    <location>
        <begin position="266"/>
        <end position="277"/>
    </location>
</feature>
<feature type="compositionally biased region" description="Pro residues" evidence="1">
    <location>
        <begin position="29"/>
        <end position="38"/>
    </location>
</feature>
<keyword evidence="3" id="KW-1185">Reference proteome</keyword>
<reference evidence="2 3" key="1">
    <citation type="submission" date="2014-04" db="EMBL/GenBank/DDBJ databases">
        <authorList>
            <consortium name="DOE Joint Genome Institute"/>
            <person name="Kuo A."/>
            <person name="Gay G."/>
            <person name="Dore J."/>
            <person name="Kohler A."/>
            <person name="Nagy L.G."/>
            <person name="Floudas D."/>
            <person name="Copeland A."/>
            <person name="Barry K.W."/>
            <person name="Cichocki N."/>
            <person name="Veneault-Fourrey C."/>
            <person name="LaButti K."/>
            <person name="Lindquist E.A."/>
            <person name="Lipzen A."/>
            <person name="Lundell T."/>
            <person name="Morin E."/>
            <person name="Murat C."/>
            <person name="Sun H."/>
            <person name="Tunlid A."/>
            <person name="Henrissat B."/>
            <person name="Grigoriev I.V."/>
            <person name="Hibbett D.S."/>
            <person name="Martin F."/>
            <person name="Nordberg H.P."/>
            <person name="Cantor M.N."/>
            <person name="Hua S.X."/>
        </authorList>
    </citation>
    <scope>NUCLEOTIDE SEQUENCE [LARGE SCALE GENOMIC DNA]</scope>
    <source>
        <strain evidence="3">h7</strain>
    </source>
</reference>
<evidence type="ECO:0000256" key="1">
    <source>
        <dbReference type="SAM" id="MobiDB-lite"/>
    </source>
</evidence>
<dbReference type="OrthoDB" id="2526154at2759"/>
<feature type="compositionally biased region" description="Low complexity" evidence="1">
    <location>
        <begin position="869"/>
        <end position="882"/>
    </location>
</feature>
<feature type="compositionally biased region" description="Low complexity" evidence="1">
    <location>
        <begin position="1056"/>
        <end position="1068"/>
    </location>
</feature>
<dbReference type="EMBL" id="KN831769">
    <property type="protein sequence ID" value="KIM47575.1"/>
    <property type="molecule type" value="Genomic_DNA"/>
</dbReference>
<feature type="compositionally biased region" description="Polar residues" evidence="1">
    <location>
        <begin position="1"/>
        <end position="25"/>
    </location>
</feature>
<feature type="region of interest" description="Disordered" evidence="1">
    <location>
        <begin position="369"/>
        <end position="464"/>
    </location>
</feature>
<feature type="region of interest" description="Disordered" evidence="1">
    <location>
        <begin position="215"/>
        <end position="236"/>
    </location>
</feature>
<feature type="compositionally biased region" description="Pro residues" evidence="1">
    <location>
        <begin position="1158"/>
        <end position="1168"/>
    </location>
</feature>
<protein>
    <submittedName>
        <fullName evidence="2">Uncharacterized protein</fullName>
    </submittedName>
</protein>
<feature type="compositionally biased region" description="Polar residues" evidence="1">
    <location>
        <begin position="768"/>
        <end position="787"/>
    </location>
</feature>
<dbReference type="HOGENOM" id="CLU_003032_0_0_1"/>
<feature type="compositionally biased region" description="Polar residues" evidence="1">
    <location>
        <begin position="683"/>
        <end position="702"/>
    </location>
</feature>
<feature type="compositionally biased region" description="Pro residues" evidence="1">
    <location>
        <begin position="709"/>
        <end position="720"/>
    </location>
</feature>
<feature type="region of interest" description="Disordered" evidence="1">
    <location>
        <begin position="248"/>
        <end position="332"/>
    </location>
</feature>
<feature type="compositionally biased region" description="Basic and acidic residues" evidence="1">
    <location>
        <begin position="372"/>
        <end position="393"/>
    </location>
</feature>
<feature type="compositionally biased region" description="Polar residues" evidence="1">
    <location>
        <begin position="1147"/>
        <end position="1156"/>
    </location>
</feature>
<feature type="compositionally biased region" description="Low complexity" evidence="1">
    <location>
        <begin position="1186"/>
        <end position="1200"/>
    </location>
</feature>
<proteinExistence type="predicted"/>
<feature type="region of interest" description="Disordered" evidence="1">
    <location>
        <begin position="1"/>
        <end position="41"/>
    </location>
</feature>
<evidence type="ECO:0000313" key="3">
    <source>
        <dbReference type="Proteomes" id="UP000053424"/>
    </source>
</evidence>
<evidence type="ECO:0000313" key="2">
    <source>
        <dbReference type="EMBL" id="KIM47575.1"/>
    </source>
</evidence>
<feature type="compositionally biased region" description="Polar residues" evidence="1">
    <location>
        <begin position="990"/>
        <end position="1000"/>
    </location>
</feature>
<sequence length="1323" mass="143333">MSNSVNENGNGTPRSSHLSPISANLSPAWRPPKSPLPPHRLAKLANALGVSTPLPANSSTHPFLSRSFSESMSSPVDNFRRPSTPSTATSSMAFNGHAPTTSKFLLHVVPPAHLPHDSDDPDRSTLPPPNAPGYHTQFRRGTLVPVHPSLQAQLGAIAKEYALPSSVGLVLYLVTSTPQSPGIQAPDYMGEPGPRLSEDIWKHLWTRVLRTEQRDDMLMPSRSPTPQTPHTPRTPLMLGLVPAARSTPFLPQENLGSLRPFLASPGEPPQPHAPQPTYPTTITSPSTPSSISDRRSNNKSAPPSSASVSLSEPDTPDTSVEDSGLQPNFLDLPGLNSPSLIPILAKVEFDIDRRKAAWYDPWIRSRKVNHAKRAESRKGSRSQESDERREHVPIELLTGKKNKSDPFGLLPSEPFDGGYARLSESPDEINSDSDSDTEDFGEDATARVSSLAGGKDPLDDVFGTDADTWADIHAENGGPRSFDNPNIVNLALTAEALEALPSPRDLDDDSQSTKEEDDVLDMLDMMSKPTLAISIPSPPKGKLSSSPITTNGRKVPPPLVLKPKDKSGATIIPAAPLKSADSLNGTHLAYLGDETPPAQEEDSVEEEVYTRIRSPTESDKRGGAVFEDLDLGLEPSEEFDDDDPNDRRKSQYIMRAQLDEIERTMAQLSPRFNRNDLEDDPSLSFNSATLSPSTPANLTLSPGRSFDFLPPPSPRLPTHPDPPENEDPMYFAGHSWPAVPFSSIKERENLPSANGNGPPSPPRLAVNGVTTSAPRSYLPNLSPSKGPSESERRKQELEEENGSYPPRPPSKEPEPSVIPLSPDPFGRHPSAPGPPQQLQQAGTTWDTMTIGKGGPSAELAAPQDPIQGRPRSSTTSRFSTDSMNVEDPNAGATKTANRATLISVKSIKKFWRKSNNKSISSNVPPVPPTPTVPTVPSGRTSPLAPPQRPERPSEEQLYLPDVPDIPLPPNVARLSPLPNSTTPPIPRASLDQSSRPSLNHQDMLPPPPPSNFGRVSPQSMAPPPSRTSVDQVQQPHRPSLDQQHMGPPGGFGRYSPQPMATQQQPQAQFHSGHRPSQDQHMMMPPRRPSVDQMGPQPPQQYPGLAVPQFQGRNPNPGPIITPHMQASKTSSGLDRLHFDQESPYPTHRSTASTVRQSPRPPSPPPLPAIPEQEKGTAKKSILRWKSTASTASTQSTNSVSEAQPRTSFERPGSSASSRGRRPSVINFGSTRASVTSPDLPPSPHIPNQYVHSKNGLDHRTSQRSRLPTSPTESLGARSSSPPRSMASSRDSGETRPSFDVSQFEFVSPKSGTLTYPYNSIDHQ</sequence>